<sequence>PTFVKMEFEYRNKKYVIERNPEYERPKIHGEGTTTQSANATLIYPDKDTPVTGSSNVTVAINELIGLDYEQFTQIAMIAQNDFLKLLLADTDERRKIFSKIFNTYPYEKLQLKLGDEAKRLRRLVDDQNKSISQYIDGIRCGDSFVARQQLEAIKNNKTENGIENTIDFIEELINNDQDLLKVLTKG</sequence>
<evidence type="ECO:0000313" key="1">
    <source>
        <dbReference type="EMBL" id="EKC76549.1"/>
    </source>
</evidence>
<keyword evidence="1" id="KW-0269">Exonuclease</keyword>
<dbReference type="InterPro" id="IPR027417">
    <property type="entry name" value="P-loop_NTPase"/>
</dbReference>
<keyword evidence="1" id="KW-0378">Hydrolase</keyword>
<comment type="caution">
    <text evidence="1">The sequence shown here is derived from an EMBL/GenBank/DDBJ whole genome shotgun (WGS) entry which is preliminary data.</text>
</comment>
<dbReference type="SUPFAM" id="SSF52540">
    <property type="entry name" value="P-loop containing nucleoside triphosphate hydrolases"/>
    <property type="match status" value="1"/>
</dbReference>
<dbReference type="GO" id="GO:0004527">
    <property type="term" value="F:exonuclease activity"/>
    <property type="evidence" value="ECO:0007669"/>
    <property type="project" value="UniProtKB-KW"/>
</dbReference>
<dbReference type="EMBL" id="AJWZ01000534">
    <property type="protein sequence ID" value="EKC76549.1"/>
    <property type="molecule type" value="Genomic_DNA"/>
</dbReference>
<accession>K1U9C2</accession>
<feature type="non-terminal residue" evidence="1">
    <location>
        <position position="1"/>
    </location>
</feature>
<dbReference type="AlphaFoldDB" id="K1U9C2"/>
<reference evidence="1" key="1">
    <citation type="journal article" date="2013" name="Environ. Microbiol.">
        <title>Microbiota from the distal guts of lean and obese adolescents exhibit partial functional redundancy besides clear differences in community structure.</title>
        <authorList>
            <person name="Ferrer M."/>
            <person name="Ruiz A."/>
            <person name="Lanza F."/>
            <person name="Haange S.B."/>
            <person name="Oberbach A."/>
            <person name="Till H."/>
            <person name="Bargiela R."/>
            <person name="Campoy C."/>
            <person name="Segura M.T."/>
            <person name="Richter M."/>
            <person name="von Bergen M."/>
            <person name="Seifert J."/>
            <person name="Suarez A."/>
        </authorList>
    </citation>
    <scope>NUCLEOTIDE SEQUENCE</scope>
</reference>
<organism evidence="1">
    <name type="scientific">human gut metagenome</name>
    <dbReference type="NCBI Taxonomy" id="408170"/>
    <lineage>
        <taxon>unclassified sequences</taxon>
        <taxon>metagenomes</taxon>
        <taxon>organismal metagenomes</taxon>
    </lineage>
</organism>
<dbReference type="PANTHER" id="PTHR32114:SF2">
    <property type="entry name" value="ABC TRANSPORTER ABCH.3"/>
    <property type="match status" value="1"/>
</dbReference>
<keyword evidence="1" id="KW-0540">Nuclease</keyword>
<dbReference type="Gene3D" id="3.40.50.300">
    <property type="entry name" value="P-loop containing nucleotide triphosphate hydrolases"/>
    <property type="match status" value="1"/>
</dbReference>
<dbReference type="PANTHER" id="PTHR32114">
    <property type="entry name" value="ABC TRANSPORTER ABCH.3"/>
    <property type="match status" value="1"/>
</dbReference>
<proteinExistence type="predicted"/>
<name>K1U9C2_9ZZZZ</name>
<protein>
    <submittedName>
        <fullName evidence="1">Exonuclease SbcC</fullName>
    </submittedName>
</protein>
<gene>
    <name evidence="1" type="ORF">OBE_00782</name>
</gene>